<proteinExistence type="evidence at transcript level"/>
<dbReference type="GO" id="GO:0016853">
    <property type="term" value="F:isomerase activity"/>
    <property type="evidence" value="ECO:0007669"/>
    <property type="project" value="UniProtKB-KW"/>
</dbReference>
<protein>
    <submittedName>
        <fullName evidence="1">Glucose-6-phosphate isomerase</fullName>
    </submittedName>
</protein>
<gene>
    <name evidence="1" type="primary">G6PI</name>
</gene>
<dbReference type="Gene3D" id="3.40.50.10490">
    <property type="entry name" value="Glucose-6-phosphate isomerase like protein, domain 1"/>
    <property type="match status" value="1"/>
</dbReference>
<reference evidence="1" key="1">
    <citation type="submission" date="2009-06" db="EMBL/GenBank/DDBJ databases">
        <title>Lepeophtheirus salmonis ESTs and full-length cDNAs.</title>
        <authorList>
            <person name="Yasuike M."/>
            <person name="von Schalburg K."/>
            <person name="Cooper G."/>
            <person name="Leong J."/>
            <person name="Jones S.R.M."/>
            <person name="Koop B.F."/>
        </authorList>
    </citation>
    <scope>NUCLEOTIDE SEQUENCE</scope>
    <source>
        <strain evidence="1">Pacific form</strain>
        <tissue evidence="1">Whole</tissue>
    </source>
</reference>
<sequence length="84" mass="9753">MDGKGPLREDSAFKALQNYFDSNGNNLNIASLFKEDSERFNKYRFVIRTFQSYDTSLIFIIIYAYELIGLSQGDLIKCYTSFII</sequence>
<organism evidence="1">
    <name type="scientific">Lepeophtheirus salmonis</name>
    <name type="common">Salmon louse</name>
    <name type="synonym">Caligus salmonis</name>
    <dbReference type="NCBI Taxonomy" id="72036"/>
    <lineage>
        <taxon>Eukaryota</taxon>
        <taxon>Metazoa</taxon>
        <taxon>Ecdysozoa</taxon>
        <taxon>Arthropoda</taxon>
        <taxon>Crustacea</taxon>
        <taxon>Multicrustacea</taxon>
        <taxon>Hexanauplia</taxon>
        <taxon>Copepoda</taxon>
        <taxon>Siphonostomatoida</taxon>
        <taxon>Caligidae</taxon>
        <taxon>Lepeophtheirus</taxon>
    </lineage>
</organism>
<dbReference type="OrthoDB" id="5831190at2759"/>
<accession>C1BVV7</accession>
<evidence type="ECO:0000313" key="1">
    <source>
        <dbReference type="EMBL" id="ACO13160.1"/>
    </source>
</evidence>
<name>C1BVV7_LEPSM</name>
<dbReference type="AlphaFoldDB" id="C1BVV7"/>
<keyword evidence="1" id="KW-0413">Isomerase</keyword>
<dbReference type="EMBL" id="BT078736">
    <property type="protein sequence ID" value="ACO13160.1"/>
    <property type="molecule type" value="mRNA"/>
</dbReference>